<feature type="non-terminal residue" evidence="2">
    <location>
        <position position="485"/>
    </location>
</feature>
<dbReference type="EMBL" id="JAEFCI010005611">
    <property type="protein sequence ID" value="KAG5460187.1"/>
    <property type="molecule type" value="Genomic_DNA"/>
</dbReference>
<reference evidence="2 3" key="1">
    <citation type="journal article" name="Sci. Rep.">
        <title>Genome-scale phylogenetic analyses confirm Olpidium as the closest living zoosporic fungus to the non-flagellated, terrestrial fungi.</title>
        <authorList>
            <person name="Chang Y."/>
            <person name="Rochon D."/>
            <person name="Sekimoto S."/>
            <person name="Wang Y."/>
            <person name="Chovatia M."/>
            <person name="Sandor L."/>
            <person name="Salamov A."/>
            <person name="Grigoriev I.V."/>
            <person name="Stajich J.E."/>
            <person name="Spatafora J.W."/>
        </authorList>
    </citation>
    <scope>NUCLEOTIDE SEQUENCE [LARGE SCALE GENOMIC DNA]</scope>
    <source>
        <strain evidence="2">S191</strain>
    </source>
</reference>
<gene>
    <name evidence="2" type="ORF">BJ554DRAFT_7797</name>
</gene>
<feature type="compositionally biased region" description="Low complexity" evidence="1">
    <location>
        <begin position="362"/>
        <end position="373"/>
    </location>
</feature>
<accession>A0A8H7ZVZ4</accession>
<organism evidence="2 3">
    <name type="scientific">Olpidium bornovanus</name>
    <dbReference type="NCBI Taxonomy" id="278681"/>
    <lineage>
        <taxon>Eukaryota</taxon>
        <taxon>Fungi</taxon>
        <taxon>Fungi incertae sedis</taxon>
        <taxon>Olpidiomycota</taxon>
        <taxon>Olpidiomycotina</taxon>
        <taxon>Olpidiomycetes</taxon>
        <taxon>Olpidiales</taxon>
        <taxon>Olpidiaceae</taxon>
        <taxon>Olpidium</taxon>
    </lineage>
</organism>
<feature type="region of interest" description="Disordered" evidence="1">
    <location>
        <begin position="350"/>
        <end position="417"/>
    </location>
</feature>
<evidence type="ECO:0000256" key="1">
    <source>
        <dbReference type="SAM" id="MobiDB-lite"/>
    </source>
</evidence>
<evidence type="ECO:0000313" key="3">
    <source>
        <dbReference type="Proteomes" id="UP000673691"/>
    </source>
</evidence>
<dbReference type="AlphaFoldDB" id="A0A8H7ZVZ4"/>
<proteinExistence type="predicted"/>
<comment type="caution">
    <text evidence="2">The sequence shown here is derived from an EMBL/GenBank/DDBJ whole genome shotgun (WGS) entry which is preliminary data.</text>
</comment>
<sequence length="485" mass="53043">LDVELAVRAGKRPDEVPGEVYEYGQLGDTVGSARPEKSGSDEAIGAVLTKMSKVVDLGDHLAKLAGPIEVNAVNSSATSLHQSSRRGDEEFLHPPRYPFPVRVLGARELTSLEKLTQELEPGRDRVVECCREGRDFIPQTRAIRSSSRTGCGYWLSATGTVASSHRDHAGSWRREVFSNRRTAAASSSRCVEEYRLSSGDSFRETSPTGYIGVFASGSATSHWPAKPPICTALTSLFNTQPVRRVRLPLALEALLRAEPVGREGRQWSGVFGIPRYTIGEELCEAEEPSHPLRVCRPGQVFDDLHPVPTHDQFPVANNTSRKVGRRHESLARTGRPGVVLTLRAGSKRLVRTPCDHDGGGLARSSGSRTSAGRPYDRRLLQRPAEGTHARQRRSPLPPGSDRASGYPQQQPANSRRVELLPDKLALLGRNLRVGKGSDEELLGAQPTMAALDVQALVTQMRSSEVRTAVVQYTKENGLFQEENVT</sequence>
<keyword evidence="3" id="KW-1185">Reference proteome</keyword>
<feature type="region of interest" description="Disordered" evidence="1">
    <location>
        <begin position="306"/>
        <end position="337"/>
    </location>
</feature>
<dbReference type="Proteomes" id="UP000673691">
    <property type="component" value="Unassembled WGS sequence"/>
</dbReference>
<name>A0A8H7ZVZ4_9FUNG</name>
<evidence type="ECO:0000313" key="2">
    <source>
        <dbReference type="EMBL" id="KAG5460187.1"/>
    </source>
</evidence>
<feature type="non-terminal residue" evidence="2">
    <location>
        <position position="1"/>
    </location>
</feature>
<protein>
    <submittedName>
        <fullName evidence="2">Uncharacterized protein</fullName>
    </submittedName>
</protein>